<protein>
    <recommendedName>
        <fullName evidence="4">Lipoprotein</fullName>
    </recommendedName>
</protein>
<dbReference type="AlphaFoldDB" id="A0A074T9B7"/>
<dbReference type="RefSeq" id="WP_038068979.1">
    <property type="nucleotide sequence ID" value="NZ_FOVB01000001.1"/>
</dbReference>
<keyword evidence="3" id="KW-1185">Reference proteome</keyword>
<dbReference type="OrthoDB" id="7819234at2"/>
<dbReference type="InterPro" id="IPR011990">
    <property type="entry name" value="TPR-like_helical_dom_sf"/>
</dbReference>
<name>A0A074T9B7_9RHOB</name>
<organism evidence="2 3">
    <name type="scientific">Thioclava dalianensis</name>
    <dbReference type="NCBI Taxonomy" id="1185766"/>
    <lineage>
        <taxon>Bacteria</taxon>
        <taxon>Pseudomonadati</taxon>
        <taxon>Pseudomonadota</taxon>
        <taxon>Alphaproteobacteria</taxon>
        <taxon>Rhodobacterales</taxon>
        <taxon>Paracoccaceae</taxon>
        <taxon>Thioclava</taxon>
    </lineage>
</organism>
<sequence length="291" mass="31366">MRHPLLLAAFAGCAISTLSGCMGNNSNAEVAEAMKTVNAVDGTEMSNVMLTVADPNEAVAYFSRTAQESPDRIDIRRGLAKSLVRADKPTQAVKVWQEVLAMPGATEDDKVSLADAQIRSNDWAGAKATLNSVPPTVETYDRYRLAAMIADSEKKWKKADSFYETAAGLTTTPSGIYNNWGFSKLTRGDAAGAEKLFKEALSYDPDRFTTKNNLVLARASQGKYDLPVIEMTQGERAQLLYTAGLAAVKRGDVNMGKTLLQDAIDTNPQYFAQADRALKALDAGTPATIKG</sequence>
<accession>A0A074T9B7</accession>
<evidence type="ECO:0000313" key="3">
    <source>
        <dbReference type="Proteomes" id="UP000027725"/>
    </source>
</evidence>
<dbReference type="EMBL" id="JHEH01000039">
    <property type="protein sequence ID" value="KEP68254.1"/>
    <property type="molecule type" value="Genomic_DNA"/>
</dbReference>
<dbReference type="STRING" id="1185766.SAMN05216224_101805"/>
<reference evidence="2 3" key="1">
    <citation type="submission" date="2014-03" db="EMBL/GenBank/DDBJ databases">
        <title>The draft genome sequence of Thioclava dalianensis DLFJ1-1.</title>
        <authorList>
            <person name="Lai Q."/>
            <person name="Shao Z."/>
        </authorList>
    </citation>
    <scope>NUCLEOTIDE SEQUENCE [LARGE SCALE GENOMIC DNA]</scope>
    <source>
        <strain evidence="2 3">DLFJ1-1</strain>
    </source>
</reference>
<feature type="repeat" description="TPR" evidence="1">
    <location>
        <begin position="174"/>
        <end position="207"/>
    </location>
</feature>
<proteinExistence type="predicted"/>
<comment type="caution">
    <text evidence="2">The sequence shown here is derived from an EMBL/GenBank/DDBJ whole genome shotgun (WGS) entry which is preliminary data.</text>
</comment>
<dbReference type="InterPro" id="IPR019734">
    <property type="entry name" value="TPR_rpt"/>
</dbReference>
<dbReference type="Gene3D" id="1.25.40.10">
    <property type="entry name" value="Tetratricopeptide repeat domain"/>
    <property type="match status" value="2"/>
</dbReference>
<keyword evidence="1" id="KW-0802">TPR repeat</keyword>
<dbReference type="Proteomes" id="UP000027725">
    <property type="component" value="Unassembled WGS sequence"/>
</dbReference>
<evidence type="ECO:0000313" key="2">
    <source>
        <dbReference type="EMBL" id="KEP68254.1"/>
    </source>
</evidence>
<dbReference type="PROSITE" id="PS51257">
    <property type="entry name" value="PROKAR_LIPOPROTEIN"/>
    <property type="match status" value="1"/>
</dbReference>
<evidence type="ECO:0008006" key="4">
    <source>
        <dbReference type="Google" id="ProtNLM"/>
    </source>
</evidence>
<dbReference type="SUPFAM" id="SSF48452">
    <property type="entry name" value="TPR-like"/>
    <property type="match status" value="1"/>
</dbReference>
<dbReference type="PROSITE" id="PS50005">
    <property type="entry name" value="TPR"/>
    <property type="match status" value="1"/>
</dbReference>
<evidence type="ECO:0000256" key="1">
    <source>
        <dbReference type="PROSITE-ProRule" id="PRU00339"/>
    </source>
</evidence>
<gene>
    <name evidence="2" type="ORF">DL1_12760</name>
</gene>
<dbReference type="eggNOG" id="COG5010">
    <property type="taxonomic scope" value="Bacteria"/>
</dbReference>